<feature type="region of interest" description="Disordered" evidence="1">
    <location>
        <begin position="220"/>
        <end position="240"/>
    </location>
</feature>
<feature type="compositionally biased region" description="Basic and acidic residues" evidence="1">
    <location>
        <begin position="268"/>
        <end position="282"/>
    </location>
</feature>
<name>A0A1P8WIQ6_9PLAN</name>
<dbReference type="AlphaFoldDB" id="A0A1P8WIQ6"/>
<feature type="region of interest" description="Disordered" evidence="1">
    <location>
        <begin position="124"/>
        <end position="151"/>
    </location>
</feature>
<feature type="region of interest" description="Disordered" evidence="1">
    <location>
        <begin position="164"/>
        <end position="190"/>
    </location>
</feature>
<protein>
    <submittedName>
        <fullName evidence="2">Uncharacterized protein</fullName>
    </submittedName>
</protein>
<sequence length="444" mass="47428">MISPIVKANSEEGPVLLKPKYYPHITGLAVVFMTIAPLCLLLCLQDPADRELDALLAEDSSNIVLDATVHGSVDASANFDSVMANTASPPASVTVPPPSSPAVVAPARPPVVPPQADTRMAALPPVLNTPSTTSDSTATYLRPTTPQKQSDTDAVMAMAAADAVSSKHTGGGHVPTPTPERNIESPFDSDLPLPTYADVEDRTAPADVVASAKDVVMAEDDADEEPFVEPEISPPSAFDATGHLSMVGGVASNLGGSSKTVTSPAAPRSDDVGVRQGDEKSATSESRSRRRRSRRPDKTEVTPSQDAPVIESPRMINPFAPGLGEETPAEVVDIILQQPLESRPVSKIENLVAVTRTTGFPIALVRSGLPDDHWWVQQMVGARGNAFAGRVNFGNEDSIPGSVYHLVIVFLDSPDEVRRFRIAKQFRKLPEGIRRSREFTFVRR</sequence>
<accession>A0A1P8WIQ6</accession>
<organism evidence="2 3">
    <name type="scientific">Fuerstiella marisgermanici</name>
    <dbReference type="NCBI Taxonomy" id="1891926"/>
    <lineage>
        <taxon>Bacteria</taxon>
        <taxon>Pseudomonadati</taxon>
        <taxon>Planctomycetota</taxon>
        <taxon>Planctomycetia</taxon>
        <taxon>Planctomycetales</taxon>
        <taxon>Planctomycetaceae</taxon>
        <taxon>Fuerstiella</taxon>
    </lineage>
</organism>
<feature type="compositionally biased region" description="Polar residues" evidence="1">
    <location>
        <begin position="128"/>
        <end position="149"/>
    </location>
</feature>
<dbReference type="EMBL" id="CP017641">
    <property type="protein sequence ID" value="APZ93950.1"/>
    <property type="molecule type" value="Genomic_DNA"/>
</dbReference>
<dbReference type="Proteomes" id="UP000187735">
    <property type="component" value="Chromosome"/>
</dbReference>
<dbReference type="KEGG" id="fmr:Fuma_03568"/>
<proteinExistence type="predicted"/>
<evidence type="ECO:0000256" key="1">
    <source>
        <dbReference type="SAM" id="MobiDB-lite"/>
    </source>
</evidence>
<gene>
    <name evidence="2" type="ORF">Fuma_03568</name>
</gene>
<evidence type="ECO:0000313" key="2">
    <source>
        <dbReference type="EMBL" id="APZ93950.1"/>
    </source>
</evidence>
<feature type="region of interest" description="Disordered" evidence="1">
    <location>
        <begin position="255"/>
        <end position="314"/>
    </location>
</feature>
<reference evidence="2 3" key="1">
    <citation type="journal article" date="2016" name="Front. Microbiol.">
        <title>Fuerstia marisgermanicae gen. nov., sp. nov., an Unusual Member of the Phylum Planctomycetes from the German Wadden Sea.</title>
        <authorList>
            <person name="Kohn T."/>
            <person name="Heuer A."/>
            <person name="Jogler M."/>
            <person name="Vollmers J."/>
            <person name="Boedeker C."/>
            <person name="Bunk B."/>
            <person name="Rast P."/>
            <person name="Borchert D."/>
            <person name="Glockner I."/>
            <person name="Freese H.M."/>
            <person name="Klenk H.P."/>
            <person name="Overmann J."/>
            <person name="Kaster A.K."/>
            <person name="Rohde M."/>
            <person name="Wiegand S."/>
            <person name="Jogler C."/>
        </authorList>
    </citation>
    <scope>NUCLEOTIDE SEQUENCE [LARGE SCALE GENOMIC DNA]</scope>
    <source>
        <strain evidence="2 3">NH11</strain>
    </source>
</reference>
<keyword evidence="3" id="KW-1185">Reference proteome</keyword>
<evidence type="ECO:0000313" key="3">
    <source>
        <dbReference type="Proteomes" id="UP000187735"/>
    </source>
</evidence>